<keyword evidence="3" id="KW-1185">Reference proteome</keyword>
<proteinExistence type="predicted"/>
<reference evidence="2 3" key="1">
    <citation type="submission" date="2023-10" db="EMBL/GenBank/DDBJ databases">
        <title>Genome-Wide Identification Analysis in wild type Solanum Pinnatisectum Reveals Some Genes Defensing Phytophthora Infestans.</title>
        <authorList>
            <person name="Sun C."/>
        </authorList>
    </citation>
    <scope>NUCLEOTIDE SEQUENCE [LARGE SCALE GENOMIC DNA]</scope>
    <source>
        <strain evidence="2">LQN</strain>
        <tissue evidence="2">Leaf</tissue>
    </source>
</reference>
<dbReference type="Gene3D" id="3.30.420.10">
    <property type="entry name" value="Ribonuclease H-like superfamily/Ribonuclease H"/>
    <property type="match status" value="1"/>
</dbReference>
<feature type="domain" description="RNase H type-1" evidence="1">
    <location>
        <begin position="301"/>
        <end position="362"/>
    </location>
</feature>
<gene>
    <name evidence="2" type="ORF">R3W88_016198</name>
</gene>
<dbReference type="Proteomes" id="UP001311915">
    <property type="component" value="Unassembled WGS sequence"/>
</dbReference>
<dbReference type="Pfam" id="PF13966">
    <property type="entry name" value="zf-RVT"/>
    <property type="match status" value="1"/>
</dbReference>
<dbReference type="InterPro" id="IPR036397">
    <property type="entry name" value="RNaseH_sf"/>
</dbReference>
<sequence length="362" mass="42195">MLKNRSMMEKNIRWKINSGNCSFWWDDWLGVGALGNLTSGISSQNNTKVHHFLTEGKWNEVKLRQHVPPRVVHQILRVDIQIQEGVKDEAIWKHRDDGNFTCSSALEIYRKKKEKLKINTHSWHKHIPFKISFLMWRAIRFKLPTNDKIINFGMEPAKCSCYIRQGWDDINHIFIEGYFATQIWKFFSGLFGVEYQYTTLKNHLLKWWSLNPRNEVHKLIIQAVPLLVSWNLWKNRCSAKYGGKKSSISRVHFMILKDSNYLLQIAYPYIQWPMNWKDVMKIIEECRHDIIVTPVTWEKRPPNSYKLNTDGSALTNPGRIGGGGIIRDDFGNLVYAFAVPLGTGTNSLTEIQAAIYGIQWGL</sequence>
<dbReference type="InterPro" id="IPR012337">
    <property type="entry name" value="RNaseH-like_sf"/>
</dbReference>
<dbReference type="GO" id="GO:0003676">
    <property type="term" value="F:nucleic acid binding"/>
    <property type="evidence" value="ECO:0007669"/>
    <property type="project" value="InterPro"/>
</dbReference>
<comment type="caution">
    <text evidence="2">The sequence shown here is derived from an EMBL/GenBank/DDBJ whole genome shotgun (WGS) entry which is preliminary data.</text>
</comment>
<evidence type="ECO:0000313" key="2">
    <source>
        <dbReference type="EMBL" id="KAK4717860.1"/>
    </source>
</evidence>
<organism evidence="2 3">
    <name type="scientific">Solanum pinnatisectum</name>
    <name type="common">tansyleaf nightshade</name>
    <dbReference type="NCBI Taxonomy" id="50273"/>
    <lineage>
        <taxon>Eukaryota</taxon>
        <taxon>Viridiplantae</taxon>
        <taxon>Streptophyta</taxon>
        <taxon>Embryophyta</taxon>
        <taxon>Tracheophyta</taxon>
        <taxon>Spermatophyta</taxon>
        <taxon>Magnoliopsida</taxon>
        <taxon>eudicotyledons</taxon>
        <taxon>Gunneridae</taxon>
        <taxon>Pentapetalae</taxon>
        <taxon>asterids</taxon>
        <taxon>lamiids</taxon>
        <taxon>Solanales</taxon>
        <taxon>Solanaceae</taxon>
        <taxon>Solanoideae</taxon>
        <taxon>Solaneae</taxon>
        <taxon>Solanum</taxon>
    </lineage>
</organism>
<evidence type="ECO:0000259" key="1">
    <source>
        <dbReference type="PROSITE" id="PS50879"/>
    </source>
</evidence>
<dbReference type="PROSITE" id="PS50879">
    <property type="entry name" value="RNASE_H_1"/>
    <property type="match status" value="1"/>
</dbReference>
<dbReference type="PANTHER" id="PTHR47074:SF68">
    <property type="entry name" value="RNASE H TYPE-1 DOMAIN-CONTAINING PROTEIN"/>
    <property type="match status" value="1"/>
</dbReference>
<dbReference type="SUPFAM" id="SSF53098">
    <property type="entry name" value="Ribonuclease H-like"/>
    <property type="match status" value="1"/>
</dbReference>
<dbReference type="EMBL" id="JAWPEI010000008">
    <property type="protein sequence ID" value="KAK4717860.1"/>
    <property type="molecule type" value="Genomic_DNA"/>
</dbReference>
<dbReference type="InterPro" id="IPR026960">
    <property type="entry name" value="RVT-Znf"/>
</dbReference>
<dbReference type="InterPro" id="IPR052929">
    <property type="entry name" value="RNase_H-like_EbsB-rel"/>
</dbReference>
<evidence type="ECO:0000313" key="3">
    <source>
        <dbReference type="Proteomes" id="UP001311915"/>
    </source>
</evidence>
<dbReference type="AlphaFoldDB" id="A0AAV9KZU3"/>
<dbReference type="PANTHER" id="PTHR47074">
    <property type="entry name" value="BNAC02G40300D PROTEIN"/>
    <property type="match status" value="1"/>
</dbReference>
<name>A0AAV9KZU3_9SOLN</name>
<accession>A0AAV9KZU3</accession>
<dbReference type="InterPro" id="IPR002156">
    <property type="entry name" value="RNaseH_domain"/>
</dbReference>
<protein>
    <recommendedName>
        <fullName evidence="1">RNase H type-1 domain-containing protein</fullName>
    </recommendedName>
</protein>
<dbReference type="GO" id="GO:0004523">
    <property type="term" value="F:RNA-DNA hybrid ribonuclease activity"/>
    <property type="evidence" value="ECO:0007669"/>
    <property type="project" value="InterPro"/>
</dbReference>